<keyword evidence="2" id="KW-1185">Reference proteome</keyword>
<comment type="caution">
    <text evidence="1">The sequence shown here is derived from an EMBL/GenBank/DDBJ whole genome shotgun (WGS) entry which is preliminary data.</text>
</comment>
<proteinExistence type="predicted"/>
<evidence type="ECO:0000313" key="2">
    <source>
        <dbReference type="Proteomes" id="UP001596395"/>
    </source>
</evidence>
<organism evidence="1 2">
    <name type="scientific">Halorubellus litoreus</name>
    <dbReference type="NCBI Taxonomy" id="755308"/>
    <lineage>
        <taxon>Archaea</taxon>
        <taxon>Methanobacteriati</taxon>
        <taxon>Methanobacteriota</taxon>
        <taxon>Stenosarchaea group</taxon>
        <taxon>Halobacteria</taxon>
        <taxon>Halobacteriales</taxon>
        <taxon>Halorubellaceae</taxon>
        <taxon>Halorubellus</taxon>
    </lineage>
</organism>
<gene>
    <name evidence="1" type="ORF">ACFQGB_20980</name>
</gene>
<evidence type="ECO:0000313" key="1">
    <source>
        <dbReference type="EMBL" id="MFC6955344.1"/>
    </source>
</evidence>
<sequence length="133" mass="14085">MSEARAPLDPADRAPLDVAVDLDVSVDDTPVAVASTGDRLSVDFPTVRAAVRAVRRRPALDYREVDALLRAADVALEVRVRHRTVLALGADTRASLLLRRVGVEPVELRLGGVASALVAGAAAAVDRVRRFAA</sequence>
<protein>
    <submittedName>
        <fullName evidence="1">Uncharacterized protein</fullName>
    </submittedName>
</protein>
<dbReference type="EMBL" id="JBHSXN010000006">
    <property type="protein sequence ID" value="MFC6955344.1"/>
    <property type="molecule type" value="Genomic_DNA"/>
</dbReference>
<reference evidence="1 2" key="1">
    <citation type="journal article" date="2019" name="Int. J. Syst. Evol. Microbiol.">
        <title>The Global Catalogue of Microorganisms (GCM) 10K type strain sequencing project: providing services to taxonomists for standard genome sequencing and annotation.</title>
        <authorList>
            <consortium name="The Broad Institute Genomics Platform"/>
            <consortium name="The Broad Institute Genome Sequencing Center for Infectious Disease"/>
            <person name="Wu L."/>
            <person name="Ma J."/>
        </authorList>
    </citation>
    <scope>NUCLEOTIDE SEQUENCE [LARGE SCALE GENOMIC DNA]</scope>
    <source>
        <strain evidence="1 2">GX26</strain>
    </source>
</reference>
<accession>A0ABD5VP87</accession>
<name>A0ABD5VP87_9EURY</name>
<dbReference type="RefSeq" id="WP_336352273.1">
    <property type="nucleotide sequence ID" value="NZ_JAZAQL010000006.1"/>
</dbReference>
<dbReference type="AlphaFoldDB" id="A0ABD5VP87"/>
<dbReference type="Proteomes" id="UP001596395">
    <property type="component" value="Unassembled WGS sequence"/>
</dbReference>